<comment type="caution">
    <text evidence="2">The sequence shown here is derived from an EMBL/GenBank/DDBJ whole genome shotgun (WGS) entry which is preliminary data.</text>
</comment>
<dbReference type="OrthoDB" id="10560955at2759"/>
<accession>A0A8H7TCJ1</accession>
<feature type="region of interest" description="Disordered" evidence="1">
    <location>
        <begin position="80"/>
        <end position="99"/>
    </location>
</feature>
<sequence length="129" mass="14368">MTNSSLKRPYEISIWQQKSGQCDVGVSGTCSDVPSSKAWEVQTGSATRRGMPIAIDWIPSDIWDRFAHFIKIFRKADRAANENTKATPNGPGSGKGDCRSVTFEKNQLKCSDGDRYWEKPHVSDEIAVM</sequence>
<name>A0A8H7TCJ1_9HELO</name>
<evidence type="ECO:0000313" key="2">
    <source>
        <dbReference type="EMBL" id="KAG4419074.1"/>
    </source>
</evidence>
<evidence type="ECO:0000256" key="1">
    <source>
        <dbReference type="SAM" id="MobiDB-lite"/>
    </source>
</evidence>
<dbReference type="AlphaFoldDB" id="A0A8H7TCJ1"/>
<organism evidence="2 3">
    <name type="scientific">Cadophora malorum</name>
    <dbReference type="NCBI Taxonomy" id="108018"/>
    <lineage>
        <taxon>Eukaryota</taxon>
        <taxon>Fungi</taxon>
        <taxon>Dikarya</taxon>
        <taxon>Ascomycota</taxon>
        <taxon>Pezizomycotina</taxon>
        <taxon>Leotiomycetes</taxon>
        <taxon>Helotiales</taxon>
        <taxon>Ploettnerulaceae</taxon>
        <taxon>Cadophora</taxon>
    </lineage>
</organism>
<dbReference type="EMBL" id="JAFJYH010000113">
    <property type="protein sequence ID" value="KAG4419074.1"/>
    <property type="molecule type" value="Genomic_DNA"/>
</dbReference>
<gene>
    <name evidence="2" type="ORF">IFR04_007766</name>
</gene>
<evidence type="ECO:0000313" key="3">
    <source>
        <dbReference type="Proteomes" id="UP000664132"/>
    </source>
</evidence>
<reference evidence="2" key="1">
    <citation type="submission" date="2021-02" db="EMBL/GenBank/DDBJ databases">
        <title>Genome sequence Cadophora malorum strain M34.</title>
        <authorList>
            <person name="Stefanovic E."/>
            <person name="Vu D."/>
            <person name="Scully C."/>
            <person name="Dijksterhuis J."/>
            <person name="Roader J."/>
            <person name="Houbraken J."/>
        </authorList>
    </citation>
    <scope>NUCLEOTIDE SEQUENCE</scope>
    <source>
        <strain evidence="2">M34</strain>
    </source>
</reference>
<protein>
    <submittedName>
        <fullName evidence="2">Uncharacterized protein</fullName>
    </submittedName>
</protein>
<keyword evidence="3" id="KW-1185">Reference proteome</keyword>
<dbReference type="Proteomes" id="UP000664132">
    <property type="component" value="Unassembled WGS sequence"/>
</dbReference>
<proteinExistence type="predicted"/>